<dbReference type="EMBL" id="JAWCTQ010000016">
    <property type="protein sequence ID" value="MDT9683449.1"/>
    <property type="molecule type" value="Genomic_DNA"/>
</dbReference>
<proteinExistence type="predicted"/>
<sequence length="54" mass="6229">MNNNDYMIGFDKGYRDGHLNKAYCNTFSIDSEGSDGYREGFDVGEEDYLVERGY</sequence>
<keyword evidence="2" id="KW-1185">Reference proteome</keyword>
<name>A0ABU3QLY2_9ACTN</name>
<gene>
    <name evidence="1" type="ORF">RND61_15480</name>
</gene>
<reference evidence="1 2" key="1">
    <citation type="submission" date="2023-09" db="EMBL/GenBank/DDBJ databases">
        <title>Streptomyces sp. nov.: A antagonism against Alternaria gaisen Producing Streptochlin, Isolated from Tamarix root soil.</title>
        <authorList>
            <person name="Chen Y."/>
        </authorList>
    </citation>
    <scope>NUCLEOTIDE SEQUENCE [LARGE SCALE GENOMIC DNA]</scope>
    <source>
        <strain evidence="1 2">TRM76323</strain>
    </source>
</reference>
<dbReference type="RefSeq" id="WP_315878523.1">
    <property type="nucleotide sequence ID" value="NZ_JAWCTQ010000016.1"/>
</dbReference>
<evidence type="ECO:0000313" key="1">
    <source>
        <dbReference type="EMBL" id="MDT9683449.1"/>
    </source>
</evidence>
<protein>
    <submittedName>
        <fullName evidence="1">Uncharacterized protein</fullName>
    </submittedName>
</protein>
<dbReference type="Proteomes" id="UP001250181">
    <property type="component" value="Unassembled WGS sequence"/>
</dbReference>
<organism evidence="1 2">
    <name type="scientific">Streptomyces tamarix</name>
    <dbReference type="NCBI Taxonomy" id="3078565"/>
    <lineage>
        <taxon>Bacteria</taxon>
        <taxon>Bacillati</taxon>
        <taxon>Actinomycetota</taxon>
        <taxon>Actinomycetes</taxon>
        <taxon>Kitasatosporales</taxon>
        <taxon>Streptomycetaceae</taxon>
        <taxon>Streptomyces</taxon>
    </lineage>
</organism>
<comment type="caution">
    <text evidence="1">The sequence shown here is derived from an EMBL/GenBank/DDBJ whole genome shotgun (WGS) entry which is preliminary data.</text>
</comment>
<evidence type="ECO:0000313" key="2">
    <source>
        <dbReference type="Proteomes" id="UP001250181"/>
    </source>
</evidence>
<accession>A0ABU3QLY2</accession>